<gene>
    <name evidence="2" type="ORF">A2042_00535</name>
</gene>
<dbReference type="PROSITE" id="PS51257">
    <property type="entry name" value="PROKAR_LIPOPROTEIN"/>
    <property type="match status" value="1"/>
</dbReference>
<dbReference type="AlphaFoldDB" id="A0A1F7RA41"/>
<name>A0A1F7RA41_9BACT</name>
<reference evidence="2 3" key="1">
    <citation type="journal article" date="2016" name="Nat. Commun.">
        <title>Thousands of microbial genomes shed light on interconnected biogeochemical processes in an aquifer system.</title>
        <authorList>
            <person name="Anantharaman K."/>
            <person name="Brown C.T."/>
            <person name="Hug L.A."/>
            <person name="Sharon I."/>
            <person name="Castelle C.J."/>
            <person name="Probst A.J."/>
            <person name="Thomas B.C."/>
            <person name="Singh A."/>
            <person name="Wilkins M.J."/>
            <person name="Karaoz U."/>
            <person name="Brodie E.L."/>
            <person name="Williams K.H."/>
            <person name="Hubbard S.S."/>
            <person name="Banfield J.F."/>
        </authorList>
    </citation>
    <scope>NUCLEOTIDE SEQUENCE [LARGE SCALE GENOMIC DNA]</scope>
</reference>
<protein>
    <submittedName>
        <fullName evidence="2">Uncharacterized protein</fullName>
    </submittedName>
</protein>
<sequence>MRKLLVLSFIIVIFSCFIISANATEKSISKELDSFKKITEEKLFQEYSLYDVCQRLDKVIEKLQKIIDQNEKTIEALKQDNKESKVIERLNSIESQNKQILDLVKPMR</sequence>
<organism evidence="2 3">
    <name type="scientific">Candidatus Schekmanbacteria bacterium GWA2_38_11</name>
    <dbReference type="NCBI Taxonomy" id="1817876"/>
    <lineage>
        <taxon>Bacteria</taxon>
        <taxon>Candidatus Schekmaniibacteriota</taxon>
    </lineage>
</organism>
<proteinExistence type="predicted"/>
<evidence type="ECO:0000256" key="1">
    <source>
        <dbReference type="SAM" id="Coils"/>
    </source>
</evidence>
<dbReference type="EMBL" id="MGDB01000147">
    <property type="protein sequence ID" value="OGL38419.1"/>
    <property type="molecule type" value="Genomic_DNA"/>
</dbReference>
<accession>A0A1F7RA41</accession>
<comment type="caution">
    <text evidence="2">The sequence shown here is derived from an EMBL/GenBank/DDBJ whole genome shotgun (WGS) entry which is preliminary data.</text>
</comment>
<evidence type="ECO:0000313" key="2">
    <source>
        <dbReference type="EMBL" id="OGL38419.1"/>
    </source>
</evidence>
<feature type="coiled-coil region" evidence="1">
    <location>
        <begin position="53"/>
        <end position="83"/>
    </location>
</feature>
<dbReference type="Proteomes" id="UP000178526">
    <property type="component" value="Unassembled WGS sequence"/>
</dbReference>
<evidence type="ECO:0000313" key="3">
    <source>
        <dbReference type="Proteomes" id="UP000178526"/>
    </source>
</evidence>
<keyword evidence="1" id="KW-0175">Coiled coil</keyword>